<keyword evidence="2" id="KW-0732">Signal</keyword>
<dbReference type="SMART" id="SM00254">
    <property type="entry name" value="ShKT"/>
    <property type="match status" value="2"/>
</dbReference>
<reference evidence="4" key="1">
    <citation type="submission" date="2021-01" db="UniProtKB">
        <authorList>
            <consortium name="EnsemblMetazoa"/>
        </authorList>
    </citation>
    <scope>IDENTIFICATION</scope>
</reference>
<dbReference type="EnsemblMetazoa" id="CLYHEMT013076.1">
    <property type="protein sequence ID" value="CLYHEMP013076.1"/>
    <property type="gene ID" value="CLYHEMG013076"/>
</dbReference>
<protein>
    <recommendedName>
        <fullName evidence="3">ShKT domain-containing protein</fullName>
    </recommendedName>
</protein>
<dbReference type="Proteomes" id="UP000594262">
    <property type="component" value="Unplaced"/>
</dbReference>
<evidence type="ECO:0000313" key="5">
    <source>
        <dbReference type="Proteomes" id="UP000594262"/>
    </source>
</evidence>
<feature type="domain" description="ShKT" evidence="3">
    <location>
        <begin position="16"/>
        <end position="49"/>
    </location>
</feature>
<dbReference type="AlphaFoldDB" id="A0A7M6DJE9"/>
<evidence type="ECO:0000313" key="4">
    <source>
        <dbReference type="EnsemblMetazoa" id="CLYHEMP013076.1"/>
    </source>
</evidence>
<dbReference type="Pfam" id="PF01549">
    <property type="entry name" value="ShK"/>
    <property type="match status" value="2"/>
</dbReference>
<name>A0A7M6DJE9_9CNID</name>
<feature type="chain" id="PRO_5029598110" description="ShKT domain-containing protein" evidence="2">
    <location>
        <begin position="17"/>
        <end position="144"/>
    </location>
</feature>
<keyword evidence="5" id="KW-1185">Reference proteome</keyword>
<evidence type="ECO:0000256" key="2">
    <source>
        <dbReference type="SAM" id="SignalP"/>
    </source>
</evidence>
<feature type="region of interest" description="Disordered" evidence="1">
    <location>
        <begin position="50"/>
        <end position="75"/>
    </location>
</feature>
<dbReference type="InterPro" id="IPR003582">
    <property type="entry name" value="ShKT_dom"/>
</dbReference>
<accession>A0A7M6DJE9</accession>
<sequence length="144" mass="15010">RLAFIFSSCWIVACNACSDTDEDCARFKDLCGVNSYVDKHCVKSCERCGGEGGATTTTTTTTASPSKGNGATTSTATTYPMATKVPCVDNDPDCPGLVDLCGINSYVDKYCLKTCPEACKKLNNGDGDGGESQGNKNAKCGVSE</sequence>
<feature type="signal peptide" evidence="2">
    <location>
        <begin position="1"/>
        <end position="16"/>
    </location>
</feature>
<evidence type="ECO:0000259" key="3">
    <source>
        <dbReference type="SMART" id="SM00254"/>
    </source>
</evidence>
<organism evidence="4 5">
    <name type="scientific">Clytia hemisphaerica</name>
    <dbReference type="NCBI Taxonomy" id="252671"/>
    <lineage>
        <taxon>Eukaryota</taxon>
        <taxon>Metazoa</taxon>
        <taxon>Cnidaria</taxon>
        <taxon>Hydrozoa</taxon>
        <taxon>Hydroidolina</taxon>
        <taxon>Leptothecata</taxon>
        <taxon>Obeliida</taxon>
        <taxon>Clytiidae</taxon>
        <taxon>Clytia</taxon>
    </lineage>
</organism>
<proteinExistence type="predicted"/>
<evidence type="ECO:0000256" key="1">
    <source>
        <dbReference type="SAM" id="MobiDB-lite"/>
    </source>
</evidence>
<feature type="domain" description="ShKT" evidence="3">
    <location>
        <begin position="86"/>
        <end position="120"/>
    </location>
</feature>